<keyword evidence="3 12" id="KW-0812">Transmembrane</keyword>
<keyword evidence="4" id="KW-0479">Metal-binding</keyword>
<evidence type="ECO:0000256" key="1">
    <source>
        <dbReference type="ARBA" id="ARBA00004141"/>
    </source>
</evidence>
<evidence type="ECO:0000313" key="13">
    <source>
        <dbReference type="EMBL" id="CAB4879606.1"/>
    </source>
</evidence>
<feature type="transmembrane region" description="Helical" evidence="12">
    <location>
        <begin position="248"/>
        <end position="268"/>
    </location>
</feature>
<sequence>MKLRERFEVSPRTFQTATRVALGSLALIVLTGAAVRLTGSGLGCPDWPKCFGGVVAPAKTHAVIEYSNRVLSGFVGLAAIAVAIMGWFRRPYRRELEVLAVLLPLGVVAQAVLGGFTVRSGLEPGYVMAHYILSMLILDAAFALAWCATYEPGDRPRATDKLGVWSVRALIPMGAMTVMVGTAATAAGPHAGASGTGEIVPRLDIFGSDSLRWLVQRHGALGVVLGLTIIAVIVILRRAGGERRAIRPLLFVLGLLAMQGVIGITQWMTKLPSGLVWVHVTVAVITWLCILWAVGSAGLLEGEAHRREKG</sequence>
<keyword evidence="7" id="KW-0408">Iron</keyword>
<dbReference type="GO" id="GO:0016491">
    <property type="term" value="F:oxidoreductase activity"/>
    <property type="evidence" value="ECO:0007669"/>
    <property type="project" value="UniProtKB-KW"/>
</dbReference>
<comment type="subcellular location">
    <subcellularLocation>
        <location evidence="1">Membrane</location>
        <topology evidence="1">Multi-pass membrane protein</topology>
    </subcellularLocation>
</comment>
<dbReference type="InterPro" id="IPR003780">
    <property type="entry name" value="COX15/CtaA_fam"/>
</dbReference>
<dbReference type="InterPro" id="IPR050450">
    <property type="entry name" value="COX15/CtaA_HemeA_synthase"/>
</dbReference>
<dbReference type="EMBL" id="CAFBLU010000025">
    <property type="protein sequence ID" value="CAB4879606.1"/>
    <property type="molecule type" value="Genomic_DNA"/>
</dbReference>
<feature type="transmembrane region" description="Helical" evidence="12">
    <location>
        <begin position="274"/>
        <end position="300"/>
    </location>
</feature>
<feature type="transmembrane region" description="Helical" evidence="12">
    <location>
        <begin position="162"/>
        <end position="184"/>
    </location>
</feature>
<reference evidence="13" key="1">
    <citation type="submission" date="2020-05" db="EMBL/GenBank/DDBJ databases">
        <authorList>
            <person name="Chiriac C."/>
            <person name="Salcher M."/>
            <person name="Ghai R."/>
            <person name="Kavagutti S V."/>
        </authorList>
    </citation>
    <scope>NUCLEOTIDE SEQUENCE</scope>
</reference>
<dbReference type="GO" id="GO:0006784">
    <property type="term" value="P:heme A biosynthetic process"/>
    <property type="evidence" value="ECO:0007669"/>
    <property type="project" value="InterPro"/>
</dbReference>
<keyword evidence="9 12" id="KW-0472">Membrane</keyword>
<evidence type="ECO:0000256" key="8">
    <source>
        <dbReference type="ARBA" id="ARBA00023133"/>
    </source>
</evidence>
<name>A0A6J7E9M3_9ZZZZ</name>
<proteinExistence type="predicted"/>
<evidence type="ECO:0000256" key="2">
    <source>
        <dbReference type="ARBA" id="ARBA00022475"/>
    </source>
</evidence>
<keyword evidence="10" id="KW-1015">Disulfide bond</keyword>
<evidence type="ECO:0000256" key="11">
    <source>
        <dbReference type="ARBA" id="ARBA00023444"/>
    </source>
</evidence>
<keyword evidence="2" id="KW-1003">Cell membrane</keyword>
<evidence type="ECO:0000256" key="9">
    <source>
        <dbReference type="ARBA" id="ARBA00023136"/>
    </source>
</evidence>
<feature type="transmembrane region" description="Helical" evidence="12">
    <location>
        <begin position="20"/>
        <end position="39"/>
    </location>
</feature>
<gene>
    <name evidence="13" type="ORF">UFOPK3444_01273</name>
</gene>
<evidence type="ECO:0000256" key="7">
    <source>
        <dbReference type="ARBA" id="ARBA00023004"/>
    </source>
</evidence>
<keyword evidence="8" id="KW-0350">Heme biosynthesis</keyword>
<feature type="transmembrane region" description="Helical" evidence="12">
    <location>
        <begin position="70"/>
        <end position="88"/>
    </location>
</feature>
<evidence type="ECO:0000256" key="6">
    <source>
        <dbReference type="ARBA" id="ARBA00023002"/>
    </source>
</evidence>
<evidence type="ECO:0000256" key="4">
    <source>
        <dbReference type="ARBA" id="ARBA00022723"/>
    </source>
</evidence>
<comment type="pathway">
    <text evidence="11">Porphyrin-containing compound metabolism.</text>
</comment>
<dbReference type="PANTHER" id="PTHR35457:SF1">
    <property type="entry name" value="HEME A SYNTHASE"/>
    <property type="match status" value="1"/>
</dbReference>
<organism evidence="13">
    <name type="scientific">freshwater metagenome</name>
    <dbReference type="NCBI Taxonomy" id="449393"/>
    <lineage>
        <taxon>unclassified sequences</taxon>
        <taxon>metagenomes</taxon>
        <taxon>ecological metagenomes</taxon>
    </lineage>
</organism>
<dbReference type="GO" id="GO:0016020">
    <property type="term" value="C:membrane"/>
    <property type="evidence" value="ECO:0007669"/>
    <property type="project" value="UniProtKB-SubCell"/>
</dbReference>
<protein>
    <submittedName>
        <fullName evidence="13">Unannotated protein</fullName>
    </submittedName>
</protein>
<evidence type="ECO:0000256" key="5">
    <source>
        <dbReference type="ARBA" id="ARBA00022989"/>
    </source>
</evidence>
<feature type="transmembrane region" description="Helical" evidence="12">
    <location>
        <begin position="128"/>
        <end position="150"/>
    </location>
</feature>
<feature type="transmembrane region" description="Helical" evidence="12">
    <location>
        <begin position="218"/>
        <end position="236"/>
    </location>
</feature>
<accession>A0A6J7E9M3</accession>
<dbReference type="PANTHER" id="PTHR35457">
    <property type="entry name" value="HEME A SYNTHASE"/>
    <property type="match status" value="1"/>
</dbReference>
<evidence type="ECO:0000256" key="10">
    <source>
        <dbReference type="ARBA" id="ARBA00023157"/>
    </source>
</evidence>
<dbReference type="GO" id="GO:0046872">
    <property type="term" value="F:metal ion binding"/>
    <property type="evidence" value="ECO:0007669"/>
    <property type="project" value="UniProtKB-KW"/>
</dbReference>
<keyword evidence="5 12" id="KW-1133">Transmembrane helix</keyword>
<feature type="transmembrane region" description="Helical" evidence="12">
    <location>
        <begin position="100"/>
        <end position="122"/>
    </location>
</feature>
<keyword evidence="6" id="KW-0560">Oxidoreductase</keyword>
<evidence type="ECO:0000256" key="12">
    <source>
        <dbReference type="SAM" id="Phobius"/>
    </source>
</evidence>
<evidence type="ECO:0000256" key="3">
    <source>
        <dbReference type="ARBA" id="ARBA00022692"/>
    </source>
</evidence>
<dbReference type="Pfam" id="PF02628">
    <property type="entry name" value="COX15-CtaA"/>
    <property type="match status" value="1"/>
</dbReference>
<dbReference type="AlphaFoldDB" id="A0A6J7E9M3"/>